<accession>G9ZQE4</accession>
<reference evidence="1 2" key="1">
    <citation type="submission" date="2011-09" db="EMBL/GenBank/DDBJ databases">
        <authorList>
            <person name="Weinstock G."/>
            <person name="Sodergren E."/>
            <person name="Clifton S."/>
            <person name="Fulton L."/>
            <person name="Fulton B."/>
            <person name="Courtney L."/>
            <person name="Fronick C."/>
            <person name="Harrison M."/>
            <person name="Strong C."/>
            <person name="Farmer C."/>
            <person name="Delahaunty K."/>
            <person name="Markovic C."/>
            <person name="Hall O."/>
            <person name="Minx P."/>
            <person name="Tomlinson C."/>
            <person name="Mitreva M."/>
            <person name="Hou S."/>
            <person name="Chen J."/>
            <person name="Wollam A."/>
            <person name="Pepin K.H."/>
            <person name="Johnson M."/>
            <person name="Bhonagiri V."/>
            <person name="Zhang X."/>
            <person name="Suruliraj S."/>
            <person name="Warren W."/>
            <person name="Chinwalla A."/>
            <person name="Mardis E.R."/>
            <person name="Wilson R.K."/>
        </authorList>
    </citation>
    <scope>NUCLEOTIDE SEQUENCE [LARGE SCALE GENOMIC DNA]</scope>
    <source>
        <strain evidence="1 2">F0439</strain>
    </source>
</reference>
<protein>
    <submittedName>
        <fullName evidence="1">Uncharacterized protein</fullName>
    </submittedName>
</protein>
<dbReference type="EMBL" id="AGEY01000116">
    <property type="protein sequence ID" value="EHL97587.1"/>
    <property type="molecule type" value="Genomic_DNA"/>
</dbReference>
<dbReference type="InterPro" id="IPR010982">
    <property type="entry name" value="Lambda_DNA-bd_dom_sf"/>
</dbReference>
<dbReference type="Gene3D" id="1.10.260.40">
    <property type="entry name" value="lambda repressor-like DNA-binding domains"/>
    <property type="match status" value="1"/>
</dbReference>
<dbReference type="HOGENOM" id="CLU_1738228_0_0_9"/>
<dbReference type="SUPFAM" id="SSF47413">
    <property type="entry name" value="lambda repressor-like DNA-binding domains"/>
    <property type="match status" value="1"/>
</dbReference>
<sequence length="150" mass="16947">MDIKLEDVIQRYTKQHLTIAQLARQANLSRSTVTDALKRPINRTSFGVVVQLLQASDISLDGVVAQLELTPAQEEVCFLNQCSLKDLTIMGIKFSTPDHFWQTRDSIITNIYEGDHPTKADVNDAYQQLEEHVPTAKIIDCLVHEYGGHR</sequence>
<evidence type="ECO:0000313" key="2">
    <source>
        <dbReference type="Proteomes" id="UP000004625"/>
    </source>
</evidence>
<comment type="caution">
    <text evidence="1">The sequence shown here is derived from an EMBL/GenBank/DDBJ whole genome shotgun (WGS) entry which is preliminary data.</text>
</comment>
<evidence type="ECO:0000313" key="1">
    <source>
        <dbReference type="EMBL" id="EHL97587.1"/>
    </source>
</evidence>
<dbReference type="RefSeq" id="WP_008213463.1">
    <property type="nucleotide sequence ID" value="NZ_JH415002.1"/>
</dbReference>
<name>G9ZQE4_9LACO</name>
<dbReference type="STRING" id="797515.HMPREF9103_01951"/>
<dbReference type="GO" id="GO:0003677">
    <property type="term" value="F:DNA binding"/>
    <property type="evidence" value="ECO:0007669"/>
    <property type="project" value="InterPro"/>
</dbReference>
<dbReference type="Proteomes" id="UP000004625">
    <property type="component" value="Unassembled WGS sequence"/>
</dbReference>
<dbReference type="AlphaFoldDB" id="G9ZQE4"/>
<gene>
    <name evidence="1" type="ORF">HMPREF9103_01951</name>
</gene>
<keyword evidence="2" id="KW-1185">Reference proteome</keyword>
<proteinExistence type="predicted"/>
<organism evidence="1 2">
    <name type="scientific">Lentilactobacillus parafarraginis F0439</name>
    <dbReference type="NCBI Taxonomy" id="797515"/>
    <lineage>
        <taxon>Bacteria</taxon>
        <taxon>Bacillati</taxon>
        <taxon>Bacillota</taxon>
        <taxon>Bacilli</taxon>
        <taxon>Lactobacillales</taxon>
        <taxon>Lactobacillaceae</taxon>
        <taxon>Lentilactobacillus</taxon>
    </lineage>
</organism>